<dbReference type="GO" id="GO:0000287">
    <property type="term" value="F:magnesium ion binding"/>
    <property type="evidence" value="ECO:0007669"/>
    <property type="project" value="UniProtKB-UniRule"/>
</dbReference>
<dbReference type="CDD" id="cd07037">
    <property type="entry name" value="TPP_PYR_MenD"/>
    <property type="match status" value="1"/>
</dbReference>
<comment type="cofactor">
    <cofactor evidence="6">
        <name>Mg(2+)</name>
        <dbReference type="ChEBI" id="CHEBI:18420"/>
    </cofactor>
    <cofactor evidence="6">
        <name>Mn(2+)</name>
        <dbReference type="ChEBI" id="CHEBI:29035"/>
    </cofactor>
</comment>
<protein>
    <recommendedName>
        <fullName evidence="6">2-succinyl-5-enolpyruvyl-6-hydroxy-3-cyclohexene-1-carboxylate synthase</fullName>
        <shortName evidence="6">SEPHCHC synthase</shortName>
        <ecNumber evidence="6">2.2.1.9</ecNumber>
    </recommendedName>
    <alternativeName>
        <fullName evidence="6">Menaquinone biosynthesis protein MenD</fullName>
    </alternativeName>
</protein>
<dbReference type="Gene3D" id="3.40.50.1220">
    <property type="entry name" value="TPP-binding domain"/>
    <property type="match status" value="1"/>
</dbReference>
<dbReference type="Proteomes" id="UP000267585">
    <property type="component" value="Unassembled WGS sequence"/>
</dbReference>
<comment type="cofactor">
    <cofactor evidence="6">
        <name>thiamine diphosphate</name>
        <dbReference type="ChEBI" id="CHEBI:58937"/>
    </cofactor>
    <text evidence="6">Binds 1 thiamine pyrophosphate per subunit.</text>
</comment>
<dbReference type="RefSeq" id="WP_126163465.1">
    <property type="nucleotide sequence ID" value="NZ_RQPJ01000021.1"/>
</dbReference>
<dbReference type="NCBIfam" id="TIGR00173">
    <property type="entry name" value="menD"/>
    <property type="match status" value="1"/>
</dbReference>
<accession>A0A430JY88</accession>
<dbReference type="GO" id="GO:0030145">
    <property type="term" value="F:manganese ion binding"/>
    <property type="evidence" value="ECO:0007669"/>
    <property type="project" value="UniProtKB-UniRule"/>
</dbReference>
<evidence type="ECO:0000256" key="3">
    <source>
        <dbReference type="ARBA" id="ARBA00022842"/>
    </source>
</evidence>
<dbReference type="InterPro" id="IPR029061">
    <property type="entry name" value="THDP-binding"/>
</dbReference>
<comment type="function">
    <text evidence="6">Catalyzes the thiamine diphosphate-dependent decarboxylation of 2-oxoglutarate and the subsequent addition of the resulting succinic semialdehyde-thiamine pyrophosphate anion to isochorismate to yield 2-succinyl-5-enolpyruvyl-6-hydroxy-3-cyclohexene-1-carboxylate (SEPHCHC).</text>
</comment>
<keyword evidence="4 6" id="KW-0786">Thiamine pyrophosphate</keyword>
<comment type="catalytic activity">
    <reaction evidence="6">
        <text>isochorismate + 2-oxoglutarate + H(+) = 5-enolpyruvoyl-6-hydroxy-2-succinyl-cyclohex-3-ene-1-carboxylate + CO2</text>
        <dbReference type="Rhea" id="RHEA:25593"/>
        <dbReference type="ChEBI" id="CHEBI:15378"/>
        <dbReference type="ChEBI" id="CHEBI:16526"/>
        <dbReference type="ChEBI" id="CHEBI:16810"/>
        <dbReference type="ChEBI" id="CHEBI:29780"/>
        <dbReference type="ChEBI" id="CHEBI:58818"/>
        <dbReference type="EC" id="2.2.1.9"/>
    </reaction>
</comment>
<comment type="subunit">
    <text evidence="6">Homodimer.</text>
</comment>
<dbReference type="PIRSF" id="PIRSF004983">
    <property type="entry name" value="MenD"/>
    <property type="match status" value="1"/>
</dbReference>
<dbReference type="GO" id="GO:0030976">
    <property type="term" value="F:thiamine pyrophosphate binding"/>
    <property type="evidence" value="ECO:0007669"/>
    <property type="project" value="UniProtKB-UniRule"/>
</dbReference>
<keyword evidence="1 6" id="KW-0808">Transferase</keyword>
<proteinExistence type="inferred from homology"/>
<dbReference type="PANTHER" id="PTHR42916:SF1">
    <property type="entry name" value="PROTEIN PHYLLO, CHLOROPLASTIC"/>
    <property type="match status" value="1"/>
</dbReference>
<dbReference type="InterPro" id="IPR011766">
    <property type="entry name" value="TPP_enzyme_TPP-bd"/>
</dbReference>
<dbReference type="EMBL" id="RQPJ01000021">
    <property type="protein sequence ID" value="RTE51780.1"/>
    <property type="molecule type" value="Genomic_DNA"/>
</dbReference>
<name>A0A430JY88_9FLAO</name>
<keyword evidence="3 6" id="KW-0460">Magnesium</keyword>
<reference evidence="9 10" key="1">
    <citation type="submission" date="2018-11" db="EMBL/GenBank/DDBJ databases">
        <title>Arenibacter aquaticus sp.nov., a marine bacterium isolated from surface seawater in the South China Sea.</title>
        <authorList>
            <person name="Guo J."/>
            <person name="Sun J."/>
        </authorList>
    </citation>
    <scope>NUCLEOTIDE SEQUENCE [LARGE SCALE GENOMIC DNA]</scope>
    <source>
        <strain evidence="9 10">GUO666</strain>
    </source>
</reference>
<comment type="caution">
    <text evidence="9">The sequence shown here is derived from an EMBL/GenBank/DDBJ whole genome shotgun (WGS) entry which is preliminary data.</text>
</comment>
<dbReference type="Gene3D" id="3.40.50.970">
    <property type="match status" value="2"/>
</dbReference>
<dbReference type="GO" id="GO:0070204">
    <property type="term" value="F:2-succinyl-5-enolpyruvyl-6-hydroxy-3-cyclohexene-1-carboxylic-acid synthase activity"/>
    <property type="evidence" value="ECO:0007669"/>
    <property type="project" value="UniProtKB-UniRule"/>
</dbReference>
<organism evidence="9 10">
    <name type="scientific">Arenibacter aquaticus</name>
    <dbReference type="NCBI Taxonomy" id="2489054"/>
    <lineage>
        <taxon>Bacteria</taxon>
        <taxon>Pseudomonadati</taxon>
        <taxon>Bacteroidota</taxon>
        <taxon>Flavobacteriia</taxon>
        <taxon>Flavobacteriales</taxon>
        <taxon>Flavobacteriaceae</taxon>
        <taxon>Arenibacter</taxon>
    </lineage>
</organism>
<keyword evidence="2 6" id="KW-0479">Metal-binding</keyword>
<dbReference type="SUPFAM" id="SSF52518">
    <property type="entry name" value="Thiamin diphosphate-binding fold (THDP-binding)"/>
    <property type="match status" value="2"/>
</dbReference>
<evidence type="ECO:0000313" key="9">
    <source>
        <dbReference type="EMBL" id="RTE51780.1"/>
    </source>
</evidence>
<comment type="pathway">
    <text evidence="6">Quinol/quinone metabolism; menaquinone biosynthesis.</text>
</comment>
<gene>
    <name evidence="6 9" type="primary">menD</name>
    <name evidence="9" type="ORF">EHW67_16345</name>
</gene>
<evidence type="ECO:0000256" key="2">
    <source>
        <dbReference type="ARBA" id="ARBA00022723"/>
    </source>
</evidence>
<feature type="domain" description="Thiamine pyrophosphate enzyme N-terminal TPP-binding" evidence="8">
    <location>
        <begin position="8"/>
        <end position="116"/>
    </location>
</feature>
<evidence type="ECO:0000259" key="8">
    <source>
        <dbReference type="Pfam" id="PF02776"/>
    </source>
</evidence>
<dbReference type="OrthoDB" id="9791859at2"/>
<evidence type="ECO:0000313" key="10">
    <source>
        <dbReference type="Proteomes" id="UP000267585"/>
    </source>
</evidence>
<dbReference type="HAMAP" id="MF_01659">
    <property type="entry name" value="MenD"/>
    <property type="match status" value="1"/>
</dbReference>
<evidence type="ECO:0000256" key="1">
    <source>
        <dbReference type="ARBA" id="ARBA00022679"/>
    </source>
</evidence>
<dbReference type="PANTHER" id="PTHR42916">
    <property type="entry name" value="2-SUCCINYL-5-ENOLPYRUVYL-6-HYDROXY-3-CYCLOHEXENE-1-CARBOXYLATE SYNTHASE"/>
    <property type="match status" value="1"/>
</dbReference>
<dbReference type="Pfam" id="PF02776">
    <property type="entry name" value="TPP_enzyme_N"/>
    <property type="match status" value="1"/>
</dbReference>
<dbReference type="InterPro" id="IPR012001">
    <property type="entry name" value="Thiamin_PyroP_enz_TPP-bd_dom"/>
</dbReference>
<dbReference type="CDD" id="cd02009">
    <property type="entry name" value="TPP_SHCHC_synthase"/>
    <property type="match status" value="1"/>
</dbReference>
<dbReference type="EC" id="2.2.1.9" evidence="6"/>
<dbReference type="Pfam" id="PF02775">
    <property type="entry name" value="TPP_enzyme_C"/>
    <property type="match status" value="1"/>
</dbReference>
<dbReference type="InterPro" id="IPR004433">
    <property type="entry name" value="MenaQ_synth_MenD"/>
</dbReference>
<dbReference type="AlphaFoldDB" id="A0A430JY88"/>
<evidence type="ECO:0000259" key="7">
    <source>
        <dbReference type="Pfam" id="PF02775"/>
    </source>
</evidence>
<dbReference type="UniPathway" id="UPA01057">
    <property type="reaction ID" value="UER00164"/>
</dbReference>
<dbReference type="UniPathway" id="UPA00079"/>
<evidence type="ECO:0000256" key="5">
    <source>
        <dbReference type="ARBA" id="ARBA00023211"/>
    </source>
</evidence>
<evidence type="ECO:0000256" key="4">
    <source>
        <dbReference type="ARBA" id="ARBA00023052"/>
    </source>
</evidence>
<keyword evidence="5 6" id="KW-0464">Manganese</keyword>
<evidence type="ECO:0000256" key="6">
    <source>
        <dbReference type="HAMAP-Rule" id="MF_01659"/>
    </source>
</evidence>
<sequence>MKYSSIPAAQSVVDHCKARGISNIIISPGSRNAPLTIGFSEDPFFNCYSIVDERCAAFFALGMAQQLRKPTAVLCTSGSALLNYYPAISEAFYSDLPLVVISADRPCYKVDIGDGQTIRQENVFEKHIGYSANLKQDVVHATESLMRYDPDQLAGLSVGQAQAQVQQFNDAVLDKALNMAFMDNCPVHINIPFEEPLYQTADEPSVVPQIHFLEERDKPAPSAWEEYKNIWKQAKRKMILVGVLPPNTIEREFLDILAADPSIVVFTECTSNLSNTNFFPNIDSILAPIEKAGNREELFGLLQPEVVLTFGGLVVSKKIKAFLRAYAPVAHWHVDKRRAYDTFFCLSKHFKSDPNDFFKEFLDRTTVVESGYKAFWAAKREHYRLQRERYLGEIPFTDLWALGHILKSIPKNFQLQLGNSSTVRYAQLFDIDPSIGVFCNRGTSGIDGSTSTAIGASVYYKTPTLLVTGDLSFLYDSNGMWNNYIRPDFRIIVINNDGGGIFRILPGKEETHNFNTYFETTHSLNLKSLAELYGFDFEEVAEKDELEDTLLQFYKASERPKILEVKTPRLMNDKILLSYFDFIS</sequence>
<keyword evidence="10" id="KW-1185">Reference proteome</keyword>
<comment type="similarity">
    <text evidence="6">Belongs to the TPP enzyme family. MenD subfamily.</text>
</comment>
<comment type="pathway">
    <text evidence="6">Quinol/quinone metabolism; 1,4-dihydroxy-2-naphthoate biosynthesis; 1,4-dihydroxy-2-naphthoate from chorismate: step 2/7.</text>
</comment>
<dbReference type="GO" id="GO:0009234">
    <property type="term" value="P:menaquinone biosynthetic process"/>
    <property type="evidence" value="ECO:0007669"/>
    <property type="project" value="UniProtKB-UniRule"/>
</dbReference>
<feature type="domain" description="Thiamine pyrophosphate enzyme TPP-binding" evidence="7">
    <location>
        <begin position="423"/>
        <end position="565"/>
    </location>
</feature>
<keyword evidence="6" id="KW-0474">Menaquinone biosynthesis</keyword>